<evidence type="ECO:0000256" key="6">
    <source>
        <dbReference type="SAM" id="MobiDB-lite"/>
    </source>
</evidence>
<dbReference type="Pfam" id="PF00069">
    <property type="entry name" value="Pkinase"/>
    <property type="match status" value="1"/>
</dbReference>
<keyword evidence="9" id="KW-1185">Reference proteome</keyword>
<dbReference type="PROSITE" id="PS00108">
    <property type="entry name" value="PROTEIN_KINASE_ST"/>
    <property type="match status" value="1"/>
</dbReference>
<dbReference type="SUPFAM" id="SSF56112">
    <property type="entry name" value="Protein kinase-like (PK-like)"/>
    <property type="match status" value="1"/>
</dbReference>
<feature type="compositionally biased region" description="Acidic residues" evidence="6">
    <location>
        <begin position="292"/>
        <end position="301"/>
    </location>
</feature>
<comment type="caution">
    <text evidence="8">The sequence shown here is derived from an EMBL/GenBank/DDBJ whole genome shotgun (WGS) entry which is preliminary data.</text>
</comment>
<evidence type="ECO:0000313" key="9">
    <source>
        <dbReference type="Proteomes" id="UP001249851"/>
    </source>
</evidence>
<dbReference type="GO" id="GO:0005524">
    <property type="term" value="F:ATP binding"/>
    <property type="evidence" value="ECO:0007669"/>
    <property type="project" value="UniProtKB-KW"/>
</dbReference>
<dbReference type="SMART" id="SM00220">
    <property type="entry name" value="S_TKc"/>
    <property type="match status" value="1"/>
</dbReference>
<dbReference type="InterPro" id="IPR011009">
    <property type="entry name" value="Kinase-like_dom_sf"/>
</dbReference>
<feature type="compositionally biased region" description="Basic and acidic residues" evidence="6">
    <location>
        <begin position="278"/>
        <end position="291"/>
    </location>
</feature>
<dbReference type="EMBL" id="JARQWQ010000033">
    <property type="protein sequence ID" value="KAK2561384.1"/>
    <property type="molecule type" value="Genomic_DNA"/>
</dbReference>
<dbReference type="AlphaFoldDB" id="A0AAD9QHR9"/>
<protein>
    <submittedName>
        <fullName evidence="8">Myosin light chain kinase</fullName>
    </submittedName>
</protein>
<gene>
    <name evidence="8" type="ORF">P5673_015902</name>
</gene>
<proteinExistence type="predicted"/>
<dbReference type="GO" id="GO:0043065">
    <property type="term" value="P:positive regulation of apoptotic process"/>
    <property type="evidence" value="ECO:0007669"/>
    <property type="project" value="TreeGrafter"/>
</dbReference>
<keyword evidence="1" id="KW-0723">Serine/threonine-protein kinase</keyword>
<keyword evidence="4 8" id="KW-0418">Kinase</keyword>
<dbReference type="InterPro" id="IPR008271">
    <property type="entry name" value="Ser/Thr_kinase_AS"/>
</dbReference>
<dbReference type="GO" id="GO:0004674">
    <property type="term" value="F:protein serine/threonine kinase activity"/>
    <property type="evidence" value="ECO:0007669"/>
    <property type="project" value="UniProtKB-KW"/>
</dbReference>
<feature type="compositionally biased region" description="Polar residues" evidence="6">
    <location>
        <begin position="414"/>
        <end position="424"/>
    </location>
</feature>
<dbReference type="InterPro" id="IPR000719">
    <property type="entry name" value="Prot_kinase_dom"/>
</dbReference>
<evidence type="ECO:0000256" key="2">
    <source>
        <dbReference type="ARBA" id="ARBA00022679"/>
    </source>
</evidence>
<evidence type="ECO:0000256" key="4">
    <source>
        <dbReference type="ARBA" id="ARBA00022777"/>
    </source>
</evidence>
<evidence type="ECO:0000259" key="7">
    <source>
        <dbReference type="PROSITE" id="PS50011"/>
    </source>
</evidence>
<feature type="region of interest" description="Disordered" evidence="6">
    <location>
        <begin position="411"/>
        <end position="442"/>
    </location>
</feature>
<feature type="domain" description="Protein kinase" evidence="7">
    <location>
        <begin position="1"/>
        <end position="147"/>
    </location>
</feature>
<sequence>MEDDAVDYVKQLLEALHFMHEKNIVHLDLKPENILCVSMDSNDIKLVDFGLARNLDAAEETKSSFGTPDFVGALVLLLTSCKLSGLMPFSGEDDHQTLVKVAKADWDFDDECFDDLSHDAMEFIEGLLVKDPSKRFTIKECLEHPWIKETKDTGTKINTQKHKAFMAKRRWKKSVNALLAVRRMSLSPLFAAKRRSSMDPSILKSASESEEEHVVDRKVSEPIDPAGLSIPNRRHGETRSSCFDLDMNTIKALREKADKALGRVLLEKADNNDGDITCQKDSDDKSSHSSEDCSDEVDEEELQTKNCDNSASCSYQRQRANTFCGERAALKEASKGERKTSAISSVGNNSKKDFKPVSFTFNAEDLHKNNELVCESTTVHNTLVNEANAREYRMEKDFALSQELCQFSPERSENCTFEPNNSKSLLDESRDPSGTDNTGDELPQICINDHLMVTSSPPPISVTLNNNIENTDKNSIAIGSTQSLQISPSLNIITSGNKLIGDGAQSISVKLGNLNGVQITCDHVTPSARRASTGSASC</sequence>
<dbReference type="Gene3D" id="1.10.510.10">
    <property type="entry name" value="Transferase(Phosphotransferase) domain 1"/>
    <property type="match status" value="1"/>
</dbReference>
<dbReference type="PROSITE" id="PS50011">
    <property type="entry name" value="PROTEIN_KINASE_DOM"/>
    <property type="match status" value="1"/>
</dbReference>
<evidence type="ECO:0000313" key="8">
    <source>
        <dbReference type="EMBL" id="KAK2561384.1"/>
    </source>
</evidence>
<evidence type="ECO:0000256" key="1">
    <source>
        <dbReference type="ARBA" id="ARBA00022527"/>
    </source>
</evidence>
<evidence type="ECO:0000256" key="3">
    <source>
        <dbReference type="ARBA" id="ARBA00022741"/>
    </source>
</evidence>
<organism evidence="8 9">
    <name type="scientific">Acropora cervicornis</name>
    <name type="common">Staghorn coral</name>
    <dbReference type="NCBI Taxonomy" id="6130"/>
    <lineage>
        <taxon>Eukaryota</taxon>
        <taxon>Metazoa</taxon>
        <taxon>Cnidaria</taxon>
        <taxon>Anthozoa</taxon>
        <taxon>Hexacorallia</taxon>
        <taxon>Scleractinia</taxon>
        <taxon>Astrocoeniina</taxon>
        <taxon>Acroporidae</taxon>
        <taxon>Acropora</taxon>
    </lineage>
</organism>
<dbReference type="PANTHER" id="PTHR24342">
    <property type="entry name" value="SERINE/THREONINE-PROTEIN KINASE 17"/>
    <property type="match status" value="1"/>
</dbReference>
<dbReference type="GO" id="GO:0035556">
    <property type="term" value="P:intracellular signal transduction"/>
    <property type="evidence" value="ECO:0007669"/>
    <property type="project" value="TreeGrafter"/>
</dbReference>
<reference evidence="8" key="2">
    <citation type="journal article" date="2023" name="Science">
        <title>Genomic signatures of disease resistance in endangered staghorn corals.</title>
        <authorList>
            <person name="Vollmer S.V."/>
            <person name="Selwyn J.D."/>
            <person name="Despard B.A."/>
            <person name="Roesel C.L."/>
        </authorList>
    </citation>
    <scope>NUCLEOTIDE SEQUENCE</scope>
    <source>
        <strain evidence="8">K2</strain>
    </source>
</reference>
<dbReference type="PANTHER" id="PTHR24342:SF20">
    <property type="entry name" value="MYOSIN LIGHT CHAIN KINASE, SMOOTH MUSCLE"/>
    <property type="match status" value="1"/>
</dbReference>
<name>A0AAD9QHR9_ACRCE</name>
<keyword evidence="2" id="KW-0808">Transferase</keyword>
<accession>A0AAD9QHR9</accession>
<feature type="region of interest" description="Disordered" evidence="6">
    <location>
        <begin position="272"/>
        <end position="301"/>
    </location>
</feature>
<reference evidence="8" key="1">
    <citation type="journal article" date="2023" name="G3 (Bethesda)">
        <title>Whole genome assembly and annotation of the endangered Caribbean coral Acropora cervicornis.</title>
        <authorList>
            <person name="Selwyn J.D."/>
            <person name="Vollmer S.V."/>
        </authorList>
    </citation>
    <scope>NUCLEOTIDE SEQUENCE</scope>
    <source>
        <strain evidence="8">K2</strain>
    </source>
</reference>
<dbReference type="GO" id="GO:0005634">
    <property type="term" value="C:nucleus"/>
    <property type="evidence" value="ECO:0007669"/>
    <property type="project" value="TreeGrafter"/>
</dbReference>
<evidence type="ECO:0000256" key="5">
    <source>
        <dbReference type="ARBA" id="ARBA00022840"/>
    </source>
</evidence>
<keyword evidence="3" id="KW-0547">Nucleotide-binding</keyword>
<dbReference type="Proteomes" id="UP001249851">
    <property type="component" value="Unassembled WGS sequence"/>
</dbReference>
<keyword evidence="5" id="KW-0067">ATP-binding</keyword>